<gene>
    <name evidence="1" type="ORF">GCM10007853_25930</name>
</gene>
<accession>A0ABQ5VDF2</accession>
<dbReference type="Proteomes" id="UP001161391">
    <property type="component" value="Unassembled WGS sequence"/>
</dbReference>
<reference evidence="1" key="1">
    <citation type="journal article" date="2014" name="Int. J. Syst. Evol. Microbiol.">
        <title>Complete genome of a new Firmicutes species belonging to the dominant human colonic microbiota ('Ruminococcus bicirculans') reveals two chromosomes and a selective capacity to utilize plant glucans.</title>
        <authorList>
            <consortium name="NISC Comparative Sequencing Program"/>
            <person name="Wegmann U."/>
            <person name="Louis P."/>
            <person name="Goesmann A."/>
            <person name="Henrissat B."/>
            <person name="Duncan S.H."/>
            <person name="Flint H.J."/>
        </authorList>
    </citation>
    <scope>NUCLEOTIDE SEQUENCE</scope>
    <source>
        <strain evidence="1">NBRC 108219</strain>
    </source>
</reference>
<proteinExistence type="predicted"/>
<protein>
    <recommendedName>
        <fullName evidence="3">Glycosyltransferase family 1 protein</fullName>
    </recommendedName>
</protein>
<dbReference type="RefSeq" id="WP_284391480.1">
    <property type="nucleotide sequence ID" value="NZ_BSNK01000002.1"/>
</dbReference>
<evidence type="ECO:0000313" key="1">
    <source>
        <dbReference type="EMBL" id="GLQ24719.1"/>
    </source>
</evidence>
<evidence type="ECO:0008006" key="3">
    <source>
        <dbReference type="Google" id="ProtNLM"/>
    </source>
</evidence>
<comment type="caution">
    <text evidence="1">The sequence shown here is derived from an EMBL/GenBank/DDBJ whole genome shotgun (WGS) entry which is preliminary data.</text>
</comment>
<reference evidence="1" key="2">
    <citation type="submission" date="2023-01" db="EMBL/GenBank/DDBJ databases">
        <title>Draft genome sequence of Algimonas ampicilliniresistens strain NBRC 108219.</title>
        <authorList>
            <person name="Sun Q."/>
            <person name="Mori K."/>
        </authorList>
    </citation>
    <scope>NUCLEOTIDE SEQUENCE</scope>
    <source>
        <strain evidence="1">NBRC 108219</strain>
    </source>
</reference>
<keyword evidence="2" id="KW-1185">Reference proteome</keyword>
<dbReference type="EMBL" id="BSNK01000002">
    <property type="protein sequence ID" value="GLQ24719.1"/>
    <property type="molecule type" value="Genomic_DNA"/>
</dbReference>
<evidence type="ECO:0000313" key="2">
    <source>
        <dbReference type="Proteomes" id="UP001161391"/>
    </source>
</evidence>
<sequence length="518" mass="58464">MKRILILHDLSVGSRRTNRDHVYNFAKYAKGNFYLFHAANAPQSDAMRNIAWDGVIINYCFLGYRASTLYERVRADWAWLVDIDCPKVGIAQDDYTDSGHLDDWLQSIGTTVIYSPVTQSLEQIYPKNYGWTEIREGLTAYVDSKQLTELATFATSWDERTIDVGTRVRYLPPQFGRYGRRKGETAEDFRDSAEQQGFAVDISTSPEDVIFGNDWLRFVGNCKFTLGSRGGSSINDPDGSIRKAISAYMVNHPNAGFAEVERKCFPGVDGEFVFAGISPRLFESAALGTCQILIRDEYVGGIEPYIDYIPMEDDLSNLDEVFTLMRDEAKVKSMIASCHAKLVASKAFDYEKFVAEVLDIFPDGDAVLSDRDVECIHAHFKAIEPFLAIKKQRSNFYERGWRRTLAKMSYGRSLSHANAIFGMDPLLRGSPAFVSAMFQSLPPTLAYELTAQTLAELPPDSPILSSMKALTEWAVDEDKSFEDLDVWWDMCEYIYEPEETQNIDLSGENGPTSEKVMS</sequence>
<name>A0ABQ5VDF2_9PROT</name>
<organism evidence="1 2">
    <name type="scientific">Algimonas ampicilliniresistens</name>
    <dbReference type="NCBI Taxonomy" id="1298735"/>
    <lineage>
        <taxon>Bacteria</taxon>
        <taxon>Pseudomonadati</taxon>
        <taxon>Pseudomonadota</taxon>
        <taxon>Alphaproteobacteria</taxon>
        <taxon>Maricaulales</taxon>
        <taxon>Robiginitomaculaceae</taxon>
        <taxon>Algimonas</taxon>
    </lineage>
</organism>